<dbReference type="Proteomes" id="UP001180487">
    <property type="component" value="Unassembled WGS sequence"/>
</dbReference>
<name>A0ABU2C4M4_9BURK</name>
<evidence type="ECO:0000313" key="3">
    <source>
        <dbReference type="Proteomes" id="UP001180487"/>
    </source>
</evidence>
<comment type="caution">
    <text evidence="2">The sequence shown here is derived from an EMBL/GenBank/DDBJ whole genome shotgun (WGS) entry which is preliminary data.</text>
</comment>
<feature type="transmembrane region" description="Helical" evidence="1">
    <location>
        <begin position="205"/>
        <end position="229"/>
    </location>
</feature>
<organism evidence="2 3">
    <name type="scientific">Rhodoferax ferrireducens</name>
    <dbReference type="NCBI Taxonomy" id="192843"/>
    <lineage>
        <taxon>Bacteria</taxon>
        <taxon>Pseudomonadati</taxon>
        <taxon>Pseudomonadota</taxon>
        <taxon>Betaproteobacteria</taxon>
        <taxon>Burkholderiales</taxon>
        <taxon>Comamonadaceae</taxon>
        <taxon>Rhodoferax</taxon>
    </lineage>
</organism>
<keyword evidence="1" id="KW-0472">Membrane</keyword>
<evidence type="ECO:0008006" key="4">
    <source>
        <dbReference type="Google" id="ProtNLM"/>
    </source>
</evidence>
<feature type="transmembrane region" description="Helical" evidence="1">
    <location>
        <begin position="531"/>
        <end position="555"/>
    </location>
</feature>
<evidence type="ECO:0000313" key="2">
    <source>
        <dbReference type="EMBL" id="MDR7376284.1"/>
    </source>
</evidence>
<dbReference type="RefSeq" id="WP_310371124.1">
    <property type="nucleotide sequence ID" value="NZ_JAVDXT010000001.1"/>
</dbReference>
<keyword evidence="1" id="KW-0812">Transmembrane</keyword>
<protein>
    <recommendedName>
        <fullName evidence="4">Glycosyltransferase RgtA/B/C/D-like domain-containing protein</fullName>
    </recommendedName>
</protein>
<feature type="transmembrane region" description="Helical" evidence="1">
    <location>
        <begin position="562"/>
        <end position="583"/>
    </location>
</feature>
<gene>
    <name evidence="2" type="ORF">J2X19_000942</name>
</gene>
<dbReference type="EMBL" id="JAVDXT010000001">
    <property type="protein sequence ID" value="MDR7376284.1"/>
    <property type="molecule type" value="Genomic_DNA"/>
</dbReference>
<sequence length="622" mass="68597">MLWLLVSVVVMLRLYLTGDRNILALNSPHDEYWYIENAFNRVWGGHYNEMTLIHLPVYSAWLTMLKMFGMQARLAIDVGWLLAGGYLAYAIGRLTRSTWTGFVLFAILAFHPYIIRIFDRALAETLLTVLSAAVLAAGIELWNRRAEAPSPGRRLAWVVYGLGFSLAYYTRTEGIVLLAPLCLLACWSLYKRDVWWSSQGRSTQVAPLLALPLVSILFLGGVLSAGNYLKWGVWVSQELAAPGYKSAMEALSSIDTGPTPKQITVTREMMMLAFRESPTFRELQLAMEGDVGQQWVAIAKPYVAAPGEVGNGWFYWALRDVAAHSGWHQNARLAESKYSSVAAELQQAFVVGRLKKRLMIASFVDPDYAKWLPDLPASLGGVARLLVQPKFEYVETPSENASVDQFDRYAAMTGRRGTLPRTAVTGWVVAPQGTLIGLAASNAPPAWQPLGPLRSDVPNAFSFKLTERGYLAFRELVVQMPDGRQGAVDLAALAVGKTATIRGPTPLLLGVDQLEVDTVQQRANRLLPKLASVYTVLGYLCCLFIAVVACYALLVRRQAHGLTPLVFLMGAMIIARIGLLAILDASSWNGTQARYLMPVIPSFMCAGVLSFFVLLGNLKKKL</sequence>
<evidence type="ECO:0000256" key="1">
    <source>
        <dbReference type="SAM" id="Phobius"/>
    </source>
</evidence>
<feature type="transmembrane region" description="Helical" evidence="1">
    <location>
        <begin position="72"/>
        <end position="91"/>
    </location>
</feature>
<keyword evidence="3" id="KW-1185">Reference proteome</keyword>
<proteinExistence type="predicted"/>
<accession>A0ABU2C4M4</accession>
<feature type="transmembrane region" description="Helical" evidence="1">
    <location>
        <begin position="175"/>
        <end position="193"/>
    </location>
</feature>
<feature type="transmembrane region" description="Helical" evidence="1">
    <location>
        <begin position="595"/>
        <end position="618"/>
    </location>
</feature>
<reference evidence="2 3" key="1">
    <citation type="submission" date="2023-07" db="EMBL/GenBank/DDBJ databases">
        <title>Sorghum-associated microbial communities from plants grown in Nebraska, USA.</title>
        <authorList>
            <person name="Schachtman D."/>
        </authorList>
    </citation>
    <scope>NUCLEOTIDE SEQUENCE [LARGE SCALE GENOMIC DNA]</scope>
    <source>
        <strain evidence="2 3">BE313</strain>
    </source>
</reference>
<keyword evidence="1" id="KW-1133">Transmembrane helix</keyword>
<feature type="transmembrane region" description="Helical" evidence="1">
    <location>
        <begin position="98"/>
        <end position="115"/>
    </location>
</feature>